<evidence type="ECO:0000256" key="7">
    <source>
        <dbReference type="ARBA" id="ARBA00022723"/>
    </source>
</evidence>
<dbReference type="PANTHER" id="PTHR13547">
    <property type="match status" value="1"/>
</dbReference>
<feature type="region of interest" description="Disordered" evidence="12">
    <location>
        <begin position="323"/>
        <end position="345"/>
    </location>
</feature>
<comment type="catalytic activity">
    <reaction evidence="1">
        <text>Endonucleolytic cleavage of RNA, removing 5'-extranucleotides from tRNA precursor.</text>
        <dbReference type="EC" id="3.1.26.5"/>
    </reaction>
</comment>
<dbReference type="InterPro" id="IPR031595">
    <property type="entry name" value="PRORP_C"/>
</dbReference>
<evidence type="ECO:0000256" key="11">
    <source>
        <dbReference type="ARBA" id="ARBA00022842"/>
    </source>
</evidence>
<dbReference type="GO" id="GO:0004526">
    <property type="term" value="F:ribonuclease P activity"/>
    <property type="evidence" value="ECO:0007669"/>
    <property type="project" value="UniProtKB-EC"/>
</dbReference>
<sequence length="725" mass="78091">MRSRSVLQSTVGWAGCNTADAVARAVRLCRGQLLPAVVAQRMCLHTAPVHPAAVAGAPRKKAKRILSPEDALARRVNTLVGGRNAAAAVQVVRDALQGTWVPPEAGASADSRSSAPVSSAPAAAAPPPRCTFSTKAFAAALFACEAVGDAAAGLSLVEDVRQRASGSGASEWLDTEHVLSVVLRLQCMAGDREAATRMFAYLERRGLLRLRSASAFLRFCCGALADRRLAFAVYEAALQHKIELTEPDYVALGLLCVRVREPIGTLFFVLQEMQEHVAVVSERMVREVLEPWVKIANNDDGGAVGVSPRGSRTSMTLQRVEHMQHIPRPSPSPPSPTPPPSAGVAVSSTASHVQGVCPACCSELAGYPFTTACRAHLLRELTELVIPRACRHRRALLGFEHWKRYMQARLDAHDRVDVFIDGANLGYYGLSSWYADAKRQLLLHRGVPESRITARDVDFDAQCKASGRGVDVGVHFELIDSAVRLATDTYGLRRPLVMLHERHVEPQFMTPRSSAVVQRWRERGWLYCSPTGLNDDLCWLYGALLLTDPTDATASGVGAAAHRTFVCTNDKMRDHLFRLLSPRAFTRWRDRHRIAFRCSRVADHTELHWTLPPPYERCIQRCDAAGGLATASPPPLHSAGAATVSAWHIPYAATPACPASAAPHTPATDHVDEANDGGAAGGDELDAETPADTPSEVDAGDDEPVSAAAPTGPWVCLTVHTAAGG</sequence>
<keyword evidence="10" id="KW-0862">Zinc</keyword>
<dbReference type="Gene3D" id="3.40.50.11980">
    <property type="match status" value="1"/>
</dbReference>
<reference evidence="15 16" key="1">
    <citation type="journal article" date="2021" name="MBio">
        <title>A New Model Trypanosomatid, Novymonas esmeraldas: Genomic Perception of Its 'Candidatus Pandoraea novymonadis' Endosymbiont.</title>
        <authorList>
            <person name="Zakharova A."/>
            <person name="Saura A."/>
            <person name="Butenko A."/>
            <person name="Podesvova L."/>
            <person name="Warmusova S."/>
            <person name="Kostygov A.Y."/>
            <person name="Nenarokova A."/>
            <person name="Lukes J."/>
            <person name="Opperdoes F.R."/>
            <person name="Yurchenko V."/>
        </authorList>
    </citation>
    <scope>NUCLEOTIDE SEQUENCE [LARGE SCALE GENOMIC DNA]</scope>
    <source>
        <strain evidence="15 16">E262AT.01</strain>
    </source>
</reference>
<dbReference type="Gene3D" id="1.25.40.10">
    <property type="entry name" value="Tetratricopeptide repeat domain"/>
    <property type="match status" value="1"/>
</dbReference>
<dbReference type="AlphaFoldDB" id="A0AAW0F9Z3"/>
<dbReference type="FunFam" id="3.40.50.11980:FF:000008">
    <property type="entry name" value="Hypothetical_protein_-_conserved"/>
    <property type="match status" value="1"/>
</dbReference>
<feature type="compositionally biased region" description="Pro residues" evidence="12">
    <location>
        <begin position="328"/>
        <end position="341"/>
    </location>
</feature>
<keyword evidence="16" id="KW-1185">Reference proteome</keyword>
<dbReference type="PANTHER" id="PTHR13547:SF19">
    <property type="entry name" value="RIBONUCLEASE P"/>
    <property type="match status" value="1"/>
</dbReference>
<protein>
    <recommendedName>
        <fullName evidence="4">ribonuclease P</fullName>
        <ecNumber evidence="4">3.1.26.5</ecNumber>
    </recommendedName>
</protein>
<organism evidence="15 16">
    <name type="scientific">Novymonas esmeraldas</name>
    <dbReference type="NCBI Taxonomy" id="1808958"/>
    <lineage>
        <taxon>Eukaryota</taxon>
        <taxon>Discoba</taxon>
        <taxon>Euglenozoa</taxon>
        <taxon>Kinetoplastea</taxon>
        <taxon>Metakinetoplastina</taxon>
        <taxon>Trypanosomatida</taxon>
        <taxon>Trypanosomatidae</taxon>
        <taxon>Novymonas</taxon>
    </lineage>
</organism>
<name>A0AAW0F9Z3_9TRYP</name>
<keyword evidence="5" id="KW-0819">tRNA processing</keyword>
<evidence type="ECO:0000256" key="4">
    <source>
        <dbReference type="ARBA" id="ARBA00012179"/>
    </source>
</evidence>
<dbReference type="GO" id="GO:0001682">
    <property type="term" value="P:tRNA 5'-leader removal"/>
    <property type="evidence" value="ECO:0007669"/>
    <property type="project" value="TreeGrafter"/>
</dbReference>
<evidence type="ECO:0000256" key="6">
    <source>
        <dbReference type="ARBA" id="ARBA00022722"/>
    </source>
</evidence>
<feature type="region of interest" description="Disordered" evidence="12">
    <location>
        <begin position="658"/>
        <end position="712"/>
    </location>
</feature>
<proteinExistence type="inferred from homology"/>
<dbReference type="Proteomes" id="UP001430356">
    <property type="component" value="Unassembled WGS sequence"/>
</dbReference>
<accession>A0AAW0F9Z3</accession>
<evidence type="ECO:0000259" key="14">
    <source>
        <dbReference type="Pfam" id="PF17177"/>
    </source>
</evidence>
<evidence type="ECO:0000256" key="2">
    <source>
        <dbReference type="ARBA" id="ARBA00001946"/>
    </source>
</evidence>
<comment type="similarity">
    <text evidence="3">Belongs to the PPR family. P subfamily.</text>
</comment>
<evidence type="ECO:0000313" key="16">
    <source>
        <dbReference type="Proteomes" id="UP001430356"/>
    </source>
</evidence>
<dbReference type="InterPro" id="IPR011990">
    <property type="entry name" value="TPR-like_helical_dom_sf"/>
</dbReference>
<evidence type="ECO:0000256" key="9">
    <source>
        <dbReference type="ARBA" id="ARBA00022801"/>
    </source>
</evidence>
<feature type="region of interest" description="Disordered" evidence="12">
    <location>
        <begin position="103"/>
        <end position="127"/>
    </location>
</feature>
<evidence type="ECO:0000313" key="15">
    <source>
        <dbReference type="EMBL" id="KAK7201402.1"/>
    </source>
</evidence>
<keyword evidence="9" id="KW-0378">Hydrolase</keyword>
<gene>
    <name evidence="15" type="ORF">NESM_000202700</name>
</gene>
<evidence type="ECO:0000256" key="8">
    <source>
        <dbReference type="ARBA" id="ARBA00022737"/>
    </source>
</evidence>
<evidence type="ECO:0000256" key="12">
    <source>
        <dbReference type="SAM" id="MobiDB-lite"/>
    </source>
</evidence>
<dbReference type="EC" id="3.1.26.5" evidence="4"/>
<evidence type="ECO:0000256" key="1">
    <source>
        <dbReference type="ARBA" id="ARBA00000928"/>
    </source>
</evidence>
<feature type="domain" description="PRORP" evidence="13">
    <location>
        <begin position="493"/>
        <end position="622"/>
    </location>
</feature>
<dbReference type="GO" id="GO:0046872">
    <property type="term" value="F:metal ion binding"/>
    <property type="evidence" value="ECO:0007669"/>
    <property type="project" value="UniProtKB-KW"/>
</dbReference>
<dbReference type="PROSITE" id="PS51257">
    <property type="entry name" value="PROKAR_LIPOPROTEIN"/>
    <property type="match status" value="1"/>
</dbReference>
<keyword evidence="7" id="KW-0479">Metal-binding</keyword>
<feature type="domain" description="PROP1-like PPR" evidence="14">
    <location>
        <begin position="132"/>
        <end position="293"/>
    </location>
</feature>
<dbReference type="EMBL" id="JAECZO010000014">
    <property type="protein sequence ID" value="KAK7201402.1"/>
    <property type="molecule type" value="Genomic_DNA"/>
</dbReference>
<evidence type="ECO:0000259" key="13">
    <source>
        <dbReference type="Pfam" id="PF16953"/>
    </source>
</evidence>
<evidence type="ECO:0000256" key="3">
    <source>
        <dbReference type="ARBA" id="ARBA00007626"/>
    </source>
</evidence>
<keyword evidence="11" id="KW-0460">Magnesium</keyword>
<comment type="cofactor">
    <cofactor evidence="2">
        <name>Mg(2+)</name>
        <dbReference type="ChEBI" id="CHEBI:18420"/>
    </cofactor>
</comment>
<keyword evidence="8" id="KW-0677">Repeat</keyword>
<dbReference type="InterPro" id="IPR033443">
    <property type="entry name" value="PROP1-like_PPR_dom"/>
</dbReference>
<evidence type="ECO:0000256" key="5">
    <source>
        <dbReference type="ARBA" id="ARBA00022694"/>
    </source>
</evidence>
<comment type="caution">
    <text evidence="15">The sequence shown here is derived from an EMBL/GenBank/DDBJ whole genome shotgun (WGS) entry which is preliminary data.</text>
</comment>
<dbReference type="Pfam" id="PF17177">
    <property type="entry name" value="PPR_long"/>
    <property type="match status" value="1"/>
</dbReference>
<evidence type="ECO:0000256" key="10">
    <source>
        <dbReference type="ARBA" id="ARBA00022833"/>
    </source>
</evidence>
<keyword evidence="6" id="KW-0540">Nuclease</keyword>
<feature type="compositionally biased region" description="Low complexity" evidence="12">
    <location>
        <begin position="107"/>
        <end position="123"/>
    </location>
</feature>
<dbReference type="Pfam" id="PF16953">
    <property type="entry name" value="PRORP"/>
    <property type="match status" value="1"/>
</dbReference>